<keyword evidence="2" id="KW-0862">Zinc</keyword>
<dbReference type="EMBL" id="SMUV01000074">
    <property type="protein sequence ID" value="TDK41169.1"/>
    <property type="molecule type" value="Genomic_DNA"/>
</dbReference>
<dbReference type="OrthoDB" id="9809663at2"/>
<dbReference type="Proteomes" id="UP000295301">
    <property type="component" value="Unassembled WGS sequence"/>
</dbReference>
<keyword evidence="4" id="KW-1185">Reference proteome</keyword>
<name>A0A4R5UQ48_9RHOB</name>
<dbReference type="GO" id="GO:0008270">
    <property type="term" value="F:zinc ion binding"/>
    <property type="evidence" value="ECO:0007669"/>
    <property type="project" value="InterPro"/>
</dbReference>
<dbReference type="Pfam" id="PF03884">
    <property type="entry name" value="YacG"/>
    <property type="match status" value="1"/>
</dbReference>
<organism evidence="3 4">
    <name type="scientific">Antarcticimicrobium luteum</name>
    <dbReference type="NCBI Taxonomy" id="2547397"/>
    <lineage>
        <taxon>Bacteria</taxon>
        <taxon>Pseudomonadati</taxon>
        <taxon>Pseudomonadota</taxon>
        <taxon>Alphaproteobacteria</taxon>
        <taxon>Rhodobacterales</taxon>
        <taxon>Paracoccaceae</taxon>
        <taxon>Antarcticimicrobium</taxon>
    </lineage>
</organism>
<comment type="caution">
    <text evidence="3">The sequence shown here is derived from an EMBL/GenBank/DDBJ whole genome shotgun (WGS) entry which is preliminary data.</text>
</comment>
<protein>
    <submittedName>
        <fullName evidence="3">DNA gyrase inhibitor YacG</fullName>
    </submittedName>
</protein>
<dbReference type="PANTHER" id="PTHR36150">
    <property type="entry name" value="DNA GYRASE INHIBITOR YACG"/>
    <property type="match status" value="1"/>
</dbReference>
<evidence type="ECO:0000313" key="4">
    <source>
        <dbReference type="Proteomes" id="UP000295301"/>
    </source>
</evidence>
<dbReference type="InterPro" id="IPR013088">
    <property type="entry name" value="Znf_NHR/GATA"/>
</dbReference>
<dbReference type="SUPFAM" id="SSF57716">
    <property type="entry name" value="Glucocorticoid receptor-like (DNA-binding domain)"/>
    <property type="match status" value="1"/>
</dbReference>
<dbReference type="PANTHER" id="PTHR36150:SF1">
    <property type="entry name" value="DNA GYRASE INHIBITOR YACG"/>
    <property type="match status" value="1"/>
</dbReference>
<dbReference type="GO" id="GO:0006355">
    <property type="term" value="P:regulation of DNA-templated transcription"/>
    <property type="evidence" value="ECO:0007669"/>
    <property type="project" value="InterPro"/>
</dbReference>
<dbReference type="AlphaFoldDB" id="A0A4R5UQ48"/>
<proteinExistence type="predicted"/>
<reference evidence="3 4" key="1">
    <citation type="submission" date="2019-03" db="EMBL/GenBank/DDBJ databases">
        <title>Ruegeria lutea sp. nov., a novel strain, isolated from marine sediment, the Masan Bay, South Korea.</title>
        <authorList>
            <person name="Kim J."/>
            <person name="Kim D.-Y."/>
            <person name="Lee S.-S."/>
        </authorList>
    </citation>
    <scope>NUCLEOTIDE SEQUENCE [LARGE SCALE GENOMIC DNA]</scope>
    <source>
        <strain evidence="3 4">318-1</strain>
    </source>
</reference>
<gene>
    <name evidence="3" type="primary">yacG</name>
    <name evidence="3" type="ORF">E1832_20975</name>
</gene>
<accession>A0A4R5UQ48</accession>
<sequence>MSCPICKRETDPAYRPFCSGRCADIDLGNWFKGTYSVPANAPEDLDITEEQAEDARRKPH</sequence>
<dbReference type="RefSeq" id="WP_133361737.1">
    <property type="nucleotide sequence ID" value="NZ_SMUV01000074.1"/>
</dbReference>
<dbReference type="Gene3D" id="3.30.50.10">
    <property type="entry name" value="Erythroid Transcription Factor GATA-1, subunit A"/>
    <property type="match status" value="1"/>
</dbReference>
<dbReference type="InterPro" id="IPR005584">
    <property type="entry name" value="DNA_gyrase_inhibitor_YacG"/>
</dbReference>
<keyword evidence="1" id="KW-0479">Metal-binding</keyword>
<evidence type="ECO:0000313" key="3">
    <source>
        <dbReference type="EMBL" id="TDK41169.1"/>
    </source>
</evidence>
<evidence type="ECO:0000256" key="1">
    <source>
        <dbReference type="ARBA" id="ARBA00022723"/>
    </source>
</evidence>
<evidence type="ECO:0000256" key="2">
    <source>
        <dbReference type="ARBA" id="ARBA00022833"/>
    </source>
</evidence>